<dbReference type="Proteomes" id="UP000063229">
    <property type="component" value="Chromosome"/>
</dbReference>
<keyword evidence="2" id="KW-1185">Reference proteome</keyword>
<accession>A0A0X1T683</accession>
<evidence type="ECO:0000313" key="1">
    <source>
        <dbReference type="EMBL" id="AMB87616.1"/>
    </source>
</evidence>
<evidence type="ECO:0000313" key="2">
    <source>
        <dbReference type="Proteomes" id="UP000063229"/>
    </source>
</evidence>
<dbReference type="EMBL" id="CP014135">
    <property type="protein sequence ID" value="AMB87616.1"/>
    <property type="molecule type" value="Genomic_DNA"/>
</dbReference>
<dbReference type="AlphaFoldDB" id="A0A0X1T683"/>
<reference evidence="1 2" key="1">
    <citation type="submission" date="2016-01" db="EMBL/GenBank/DDBJ databases">
        <authorList>
            <person name="McClelland M."/>
            <person name="Jain A."/>
            <person name="Saraogi P."/>
            <person name="Mendelson R."/>
            <person name="Westerman R."/>
            <person name="SanMiguel P."/>
            <person name="Csonka L."/>
        </authorList>
    </citation>
    <scope>NUCLEOTIDE SEQUENCE [LARGE SCALE GENOMIC DNA]</scope>
    <source>
        <strain evidence="1 2">NCPPB 2472</strain>
    </source>
</reference>
<organism evidence="1 2">
    <name type="scientific">Pseudomonas agarici</name>
    <dbReference type="NCBI Taxonomy" id="46677"/>
    <lineage>
        <taxon>Bacteria</taxon>
        <taxon>Pseudomonadati</taxon>
        <taxon>Pseudomonadota</taxon>
        <taxon>Gammaproteobacteria</taxon>
        <taxon>Pseudomonadales</taxon>
        <taxon>Pseudomonadaceae</taxon>
        <taxon>Pseudomonas</taxon>
    </lineage>
</organism>
<proteinExistence type="predicted"/>
<protein>
    <submittedName>
        <fullName evidence="1">Uncharacterized protein</fullName>
    </submittedName>
</protein>
<sequence>MKLSSEVAVAKAVVAKRGSPAMGISVVGDAAHLVGFASFIGLIGMASDLSASVPTAGLLTAQHSRRRAAALALPFAHGRMVTPELPLDAFF</sequence>
<name>A0A0X1T683_PSEAA</name>
<dbReference type="RefSeq" id="WP_060783698.1">
    <property type="nucleotide sequence ID" value="NZ_CP014135.1"/>
</dbReference>
<gene>
    <name evidence="1" type="ORF">AWM79_20900</name>
</gene>
<dbReference type="KEGG" id="pagb:AWM79_20900"/>
<dbReference type="STRING" id="46677.AWM79_20900"/>